<evidence type="ECO:0000313" key="1">
    <source>
        <dbReference type="EMBL" id="MDR6583797.1"/>
    </source>
</evidence>
<gene>
    <name evidence="1" type="ORF">J2W50_001995</name>
</gene>
<protein>
    <recommendedName>
        <fullName evidence="3">Phage tail protein</fullName>
    </recommendedName>
</protein>
<sequence length="255" mass="27961">MTWLGQLPYIFATLDAVAFKALEKKFSGAFCLFGFIEGRARRLPYAATSVQTSAQENAMFRFDVRTDIGKAAAQMTKLASGVRDKATTRAINKVAAQGKTAAAREIKDQYQISSRVISKSISIRRAGRGSLQAVVTAEGKPLPMIAFSARQSKAGVTVRIKGKTITVPHAFIRSMRSGHRGVFARGGYKGSFQQTGQAFGRFKFGRGRLPIGELFTVSVPKGFSNKTVQDKVMARVQEQFPKVLAQEINYLLLKK</sequence>
<evidence type="ECO:0000313" key="2">
    <source>
        <dbReference type="Proteomes" id="UP001260715"/>
    </source>
</evidence>
<keyword evidence="2" id="KW-1185">Reference proteome</keyword>
<name>A0ABU1PCY5_9BURK</name>
<organism evidence="1 2">
    <name type="scientific">Herbaspirillum frisingense</name>
    <dbReference type="NCBI Taxonomy" id="92645"/>
    <lineage>
        <taxon>Bacteria</taxon>
        <taxon>Pseudomonadati</taxon>
        <taxon>Pseudomonadota</taxon>
        <taxon>Betaproteobacteria</taxon>
        <taxon>Burkholderiales</taxon>
        <taxon>Oxalobacteraceae</taxon>
        <taxon>Herbaspirillum</taxon>
    </lineage>
</organism>
<dbReference type="InterPro" id="IPR010633">
    <property type="entry name" value="Phage_lambda_GpZ"/>
</dbReference>
<comment type="caution">
    <text evidence="1">The sequence shown here is derived from an EMBL/GenBank/DDBJ whole genome shotgun (WGS) entry which is preliminary data.</text>
</comment>
<reference evidence="1 2" key="1">
    <citation type="submission" date="2023-07" db="EMBL/GenBank/DDBJ databases">
        <title>Sorghum-associated microbial communities from plants grown in Nebraska, USA.</title>
        <authorList>
            <person name="Schachtman D."/>
        </authorList>
    </citation>
    <scope>NUCLEOTIDE SEQUENCE [LARGE SCALE GENOMIC DNA]</scope>
    <source>
        <strain evidence="1 2">596</strain>
    </source>
</reference>
<dbReference type="Proteomes" id="UP001260715">
    <property type="component" value="Unassembled WGS sequence"/>
</dbReference>
<dbReference type="EMBL" id="JAVDSJ010000002">
    <property type="protein sequence ID" value="MDR6583797.1"/>
    <property type="molecule type" value="Genomic_DNA"/>
</dbReference>
<dbReference type="Pfam" id="PF06763">
    <property type="entry name" value="Minor_tail_Z"/>
    <property type="match status" value="1"/>
</dbReference>
<proteinExistence type="predicted"/>
<dbReference type="RefSeq" id="WP_310010356.1">
    <property type="nucleotide sequence ID" value="NZ_JAVDSJ010000002.1"/>
</dbReference>
<evidence type="ECO:0008006" key="3">
    <source>
        <dbReference type="Google" id="ProtNLM"/>
    </source>
</evidence>
<accession>A0ABU1PCY5</accession>